<evidence type="ECO:0000256" key="1">
    <source>
        <dbReference type="SAM" id="MobiDB-lite"/>
    </source>
</evidence>
<accession>A0A1W2CDF5</accession>
<feature type="region of interest" description="Disordered" evidence="1">
    <location>
        <begin position="29"/>
        <end position="57"/>
    </location>
</feature>
<evidence type="ECO:0000313" key="3">
    <source>
        <dbReference type="Proteomes" id="UP000192656"/>
    </source>
</evidence>
<reference evidence="2 3" key="1">
    <citation type="submission" date="2017-04" db="EMBL/GenBank/DDBJ databases">
        <authorList>
            <person name="Afonso C.L."/>
            <person name="Miller P.J."/>
            <person name="Scott M.A."/>
            <person name="Spackman E."/>
            <person name="Goraichik I."/>
            <person name="Dimitrov K.M."/>
            <person name="Suarez D.L."/>
            <person name="Swayne D.E."/>
        </authorList>
    </citation>
    <scope>NUCLEOTIDE SEQUENCE [LARGE SCALE GENOMIC DNA]</scope>
    <source>
        <strain evidence="2 3">CGMCC 1.10972</strain>
    </source>
</reference>
<organism evidence="2 3">
    <name type="scientific">Fulvimarina manganoxydans</name>
    <dbReference type="NCBI Taxonomy" id="937218"/>
    <lineage>
        <taxon>Bacteria</taxon>
        <taxon>Pseudomonadati</taxon>
        <taxon>Pseudomonadota</taxon>
        <taxon>Alphaproteobacteria</taxon>
        <taxon>Hyphomicrobiales</taxon>
        <taxon>Aurantimonadaceae</taxon>
        <taxon>Fulvimarina</taxon>
    </lineage>
</organism>
<gene>
    <name evidence="2" type="ORF">SAMN06297251_109103</name>
</gene>
<feature type="compositionally biased region" description="Basic and acidic residues" evidence="1">
    <location>
        <begin position="29"/>
        <end position="41"/>
    </location>
</feature>
<proteinExistence type="predicted"/>
<dbReference type="Proteomes" id="UP000192656">
    <property type="component" value="Unassembled WGS sequence"/>
</dbReference>
<evidence type="ECO:0000313" key="2">
    <source>
        <dbReference type="EMBL" id="SMC83086.1"/>
    </source>
</evidence>
<keyword evidence="3" id="KW-1185">Reference proteome</keyword>
<dbReference type="EMBL" id="FWXR01000009">
    <property type="protein sequence ID" value="SMC83086.1"/>
    <property type="molecule type" value="Genomic_DNA"/>
</dbReference>
<protein>
    <submittedName>
        <fullName evidence="2">Uncharacterized protein</fullName>
    </submittedName>
</protein>
<dbReference type="AlphaFoldDB" id="A0A1W2CDF5"/>
<dbReference type="RefSeq" id="WP_084410259.1">
    <property type="nucleotide sequence ID" value="NZ_FWXR01000009.1"/>
</dbReference>
<name>A0A1W2CDF5_9HYPH</name>
<sequence length="166" mass="17480">MNLLNSFGSWPVVVPVPTPIVVDVAAQKKDEQPVARPKDALPDGFTAQPPTVAPDTKPAISSAAYAAMVLPPPETSPEDTALALAMTSDVAREAAIEAERSPNFGRVMAELGRLSTADELIEVERPATPSDTLSEPASATPEAVIAAYDENRDTANRLAERESAFA</sequence>